<comment type="subcellular location">
    <subcellularLocation>
        <location evidence="1">Cell membrane</location>
    </subcellularLocation>
</comment>
<dbReference type="PANTHER" id="PTHR43646:SF2">
    <property type="entry name" value="GLYCOSYLTRANSFERASE 2-LIKE DOMAIN-CONTAINING PROTEIN"/>
    <property type="match status" value="1"/>
</dbReference>
<dbReference type="PANTHER" id="PTHR43646">
    <property type="entry name" value="GLYCOSYLTRANSFERASE"/>
    <property type="match status" value="1"/>
</dbReference>
<evidence type="ECO:0000313" key="7">
    <source>
        <dbReference type="EMBL" id="SIS81427.1"/>
    </source>
</evidence>
<gene>
    <name evidence="7" type="ORF">SAMN05421760_105192</name>
</gene>
<keyword evidence="3" id="KW-0328">Glycosyltransferase</keyword>
<evidence type="ECO:0000313" key="8">
    <source>
        <dbReference type="Proteomes" id="UP000185999"/>
    </source>
</evidence>
<dbReference type="Proteomes" id="UP000185999">
    <property type="component" value="Unassembled WGS sequence"/>
</dbReference>
<organism evidence="7 8">
    <name type="scientific">Neptunomonas antarctica</name>
    <dbReference type="NCBI Taxonomy" id="619304"/>
    <lineage>
        <taxon>Bacteria</taxon>
        <taxon>Pseudomonadati</taxon>
        <taxon>Pseudomonadota</taxon>
        <taxon>Gammaproteobacteria</taxon>
        <taxon>Oceanospirillales</taxon>
        <taxon>Oceanospirillaceae</taxon>
        <taxon>Neptunomonas</taxon>
    </lineage>
</organism>
<dbReference type="InterPro" id="IPR026461">
    <property type="entry name" value="Trfase_2_rSAM/seldom_assoc"/>
</dbReference>
<keyword evidence="2" id="KW-1003">Cell membrane</keyword>
<evidence type="ECO:0000256" key="5">
    <source>
        <dbReference type="ARBA" id="ARBA00023136"/>
    </source>
</evidence>
<evidence type="ECO:0000259" key="6">
    <source>
        <dbReference type="Pfam" id="PF00535"/>
    </source>
</evidence>
<dbReference type="NCBIfam" id="TIGR04283">
    <property type="entry name" value="glyco_like_mftF"/>
    <property type="match status" value="1"/>
</dbReference>
<feature type="domain" description="Glycosyltransferase 2-like" evidence="6">
    <location>
        <begin position="7"/>
        <end position="97"/>
    </location>
</feature>
<evidence type="ECO:0000256" key="2">
    <source>
        <dbReference type="ARBA" id="ARBA00022475"/>
    </source>
</evidence>
<keyword evidence="4 7" id="KW-0808">Transferase</keyword>
<dbReference type="AlphaFoldDB" id="A0A1N7M5T7"/>
<reference evidence="8" key="1">
    <citation type="submission" date="2017-01" db="EMBL/GenBank/DDBJ databases">
        <authorList>
            <person name="Varghese N."/>
            <person name="Submissions S."/>
        </authorList>
    </citation>
    <scope>NUCLEOTIDE SEQUENCE [LARGE SCALE GENOMIC DNA]</scope>
    <source>
        <strain evidence="8">DSM 22306</strain>
    </source>
</reference>
<evidence type="ECO:0000256" key="4">
    <source>
        <dbReference type="ARBA" id="ARBA00022679"/>
    </source>
</evidence>
<dbReference type="GO" id="GO:0005886">
    <property type="term" value="C:plasma membrane"/>
    <property type="evidence" value="ECO:0007669"/>
    <property type="project" value="UniProtKB-SubCell"/>
</dbReference>
<sequence>MNNPLISIVIPMLNESEIIVSKLKALQPLRRHCELIVVDGGSQDNSQSLASPWVDYVLEAPAGRARQMNAGAAIAIADLLLFLHIDTELPDNLLELLPVVDNANGKSTNDKRSNGHNREYWGRFDVVITGNHWMLPCIAFFMNKRSRITGIATGDQAMFISRKLFAGVGGFPDQPLMEDIALSTQLLKFFRPHCLASTATTSGRRWEQKGVFRTICLMWSLRLAYWLGAPPSTLAKRYGYPVEGAS</sequence>
<dbReference type="SUPFAM" id="SSF53448">
    <property type="entry name" value="Nucleotide-diphospho-sugar transferases"/>
    <property type="match status" value="1"/>
</dbReference>
<dbReference type="Pfam" id="PF00535">
    <property type="entry name" value="Glycos_transf_2"/>
    <property type="match status" value="1"/>
</dbReference>
<keyword evidence="8" id="KW-1185">Reference proteome</keyword>
<name>A0A1N7M5T7_9GAMM</name>
<protein>
    <submittedName>
        <fullName evidence="7">Transferase 2, rSAM/selenodomain-associated</fullName>
    </submittedName>
</protein>
<dbReference type="InterPro" id="IPR001173">
    <property type="entry name" value="Glyco_trans_2-like"/>
</dbReference>
<dbReference type="Gene3D" id="3.90.550.10">
    <property type="entry name" value="Spore Coat Polysaccharide Biosynthesis Protein SpsA, Chain A"/>
    <property type="match status" value="1"/>
</dbReference>
<dbReference type="GO" id="GO:0016757">
    <property type="term" value="F:glycosyltransferase activity"/>
    <property type="evidence" value="ECO:0007669"/>
    <property type="project" value="UniProtKB-KW"/>
</dbReference>
<proteinExistence type="predicted"/>
<dbReference type="STRING" id="619304.SAMN05421760_105192"/>
<accession>A0A1N7M5T7</accession>
<evidence type="ECO:0000256" key="3">
    <source>
        <dbReference type="ARBA" id="ARBA00022676"/>
    </source>
</evidence>
<keyword evidence="5" id="KW-0472">Membrane</keyword>
<dbReference type="CDD" id="cd02522">
    <property type="entry name" value="GT_2_like_a"/>
    <property type="match status" value="1"/>
</dbReference>
<dbReference type="RefSeq" id="WP_054340235.1">
    <property type="nucleotide sequence ID" value="NZ_FTOE01000005.1"/>
</dbReference>
<dbReference type="OrthoDB" id="5291101at2"/>
<dbReference type="InterPro" id="IPR029044">
    <property type="entry name" value="Nucleotide-diphossugar_trans"/>
</dbReference>
<evidence type="ECO:0000256" key="1">
    <source>
        <dbReference type="ARBA" id="ARBA00004236"/>
    </source>
</evidence>
<dbReference type="EMBL" id="FTOE01000005">
    <property type="protein sequence ID" value="SIS81427.1"/>
    <property type="molecule type" value="Genomic_DNA"/>
</dbReference>